<dbReference type="EMBL" id="FXYH01000002">
    <property type="protein sequence ID" value="SMX35681.1"/>
    <property type="molecule type" value="Genomic_DNA"/>
</dbReference>
<protein>
    <submittedName>
        <fullName evidence="1">Uncharacterized protein</fullName>
    </submittedName>
</protein>
<dbReference type="Proteomes" id="UP000220836">
    <property type="component" value="Unassembled WGS sequence"/>
</dbReference>
<evidence type="ECO:0000313" key="1">
    <source>
        <dbReference type="EMBL" id="SMX35681.1"/>
    </source>
</evidence>
<reference evidence="1 2" key="1">
    <citation type="submission" date="2017-05" db="EMBL/GenBank/DDBJ databases">
        <authorList>
            <person name="Song R."/>
            <person name="Chenine A.L."/>
            <person name="Ruprecht R.M."/>
        </authorList>
    </citation>
    <scope>NUCLEOTIDE SEQUENCE [LARGE SCALE GENOMIC DNA]</scope>
    <source>
        <strain evidence="1 2">CECT 8663</strain>
    </source>
</reference>
<evidence type="ECO:0000313" key="2">
    <source>
        <dbReference type="Proteomes" id="UP000220836"/>
    </source>
</evidence>
<gene>
    <name evidence="1" type="ORF">PEV8663_00558</name>
</gene>
<dbReference type="AlphaFoldDB" id="A0A238JYD9"/>
<organism evidence="1 2">
    <name type="scientific">Pelagimonas varians</name>
    <dbReference type="NCBI Taxonomy" id="696760"/>
    <lineage>
        <taxon>Bacteria</taxon>
        <taxon>Pseudomonadati</taxon>
        <taxon>Pseudomonadota</taxon>
        <taxon>Alphaproteobacteria</taxon>
        <taxon>Rhodobacterales</taxon>
        <taxon>Roseobacteraceae</taxon>
        <taxon>Pelagimonas</taxon>
    </lineage>
</organism>
<accession>A0A238JYD9</accession>
<name>A0A238JYD9_9RHOB</name>
<proteinExistence type="predicted"/>
<sequence length="69" mass="7450">MATAIGCSPSTVMSWKVRGSIPDQHKLNVLTCAKSLGFELSEVQFFPHAESSLEQACAGPYEPFGAKYV</sequence>
<keyword evidence="2" id="KW-1185">Reference proteome</keyword>